<dbReference type="Gene3D" id="2.70.70.10">
    <property type="entry name" value="Glucose Permease (Domain IIA)"/>
    <property type="match status" value="1"/>
</dbReference>
<dbReference type="PANTHER" id="PTHR21666">
    <property type="entry name" value="PEPTIDASE-RELATED"/>
    <property type="match status" value="1"/>
</dbReference>
<dbReference type="InterPro" id="IPR050570">
    <property type="entry name" value="Cell_wall_metabolism_enzyme"/>
</dbReference>
<protein>
    <submittedName>
        <fullName evidence="4">M23 family metallopeptidase</fullName>
        <ecNumber evidence="4">3.4.24.-</ecNumber>
    </submittedName>
</protein>
<accession>A0ABV8YXF1</accession>
<evidence type="ECO:0000313" key="4">
    <source>
        <dbReference type="EMBL" id="MFC4468573.1"/>
    </source>
</evidence>
<dbReference type="EMBL" id="JBHSFG010000050">
    <property type="protein sequence ID" value="MFC4468573.1"/>
    <property type="molecule type" value="Genomic_DNA"/>
</dbReference>
<evidence type="ECO:0000256" key="2">
    <source>
        <dbReference type="SAM" id="MobiDB-lite"/>
    </source>
</evidence>
<gene>
    <name evidence="4" type="ORF">ACFPH6_29245</name>
</gene>
<reference evidence="5" key="1">
    <citation type="journal article" date="2019" name="Int. J. Syst. Evol. Microbiol.">
        <title>The Global Catalogue of Microorganisms (GCM) 10K type strain sequencing project: providing services to taxonomists for standard genome sequencing and annotation.</title>
        <authorList>
            <consortium name="The Broad Institute Genomics Platform"/>
            <consortium name="The Broad Institute Genome Sequencing Center for Infectious Disease"/>
            <person name="Wu L."/>
            <person name="Ma J."/>
        </authorList>
    </citation>
    <scope>NUCLEOTIDE SEQUENCE [LARGE SCALE GENOMIC DNA]</scope>
    <source>
        <strain evidence="5">DT43</strain>
    </source>
</reference>
<sequence>MRADRCRRVRRCQRCLGTGLALLLGLTVIALGIALPAAGASAPGGADGPPPLGADGSSVPAVPEADAPVRAVGRAWPVGVRPPVTRGWDPPATEYGRGHRGVDLVAPPGTPVRAIAPGRVSFAGRVAGRGVVSIELGSTGDPPLRTTYEPVRATAKKGDEVAPGDIVGVVEPTGSHCQASCLHWGLLRADTYLDPLSLLPPGLLHRGPSRLLPVIGVPEGPPT</sequence>
<feature type="region of interest" description="Disordered" evidence="2">
    <location>
        <begin position="40"/>
        <end position="62"/>
    </location>
</feature>
<dbReference type="GO" id="GO:0016787">
    <property type="term" value="F:hydrolase activity"/>
    <property type="evidence" value="ECO:0007669"/>
    <property type="project" value="UniProtKB-KW"/>
</dbReference>
<dbReference type="Proteomes" id="UP001596012">
    <property type="component" value="Unassembled WGS sequence"/>
</dbReference>
<evidence type="ECO:0000256" key="1">
    <source>
        <dbReference type="ARBA" id="ARBA00022729"/>
    </source>
</evidence>
<name>A0ABV8YXF1_9ACTN</name>
<dbReference type="SUPFAM" id="SSF51261">
    <property type="entry name" value="Duplicated hybrid motif"/>
    <property type="match status" value="1"/>
</dbReference>
<dbReference type="RefSeq" id="WP_386346511.1">
    <property type="nucleotide sequence ID" value="NZ_JBHSFG010000050.1"/>
</dbReference>
<feature type="domain" description="M23ase beta-sheet core" evidence="3">
    <location>
        <begin position="98"/>
        <end position="195"/>
    </location>
</feature>
<organism evidence="4 5">
    <name type="scientific">Streptomyces xiangluensis</name>
    <dbReference type="NCBI Taxonomy" id="2665720"/>
    <lineage>
        <taxon>Bacteria</taxon>
        <taxon>Bacillati</taxon>
        <taxon>Actinomycetota</taxon>
        <taxon>Actinomycetes</taxon>
        <taxon>Kitasatosporales</taxon>
        <taxon>Streptomycetaceae</taxon>
        <taxon>Streptomyces</taxon>
    </lineage>
</organism>
<evidence type="ECO:0000313" key="5">
    <source>
        <dbReference type="Proteomes" id="UP001596012"/>
    </source>
</evidence>
<dbReference type="PANTHER" id="PTHR21666:SF289">
    <property type="entry name" value="L-ALA--D-GLU ENDOPEPTIDASE"/>
    <property type="match status" value="1"/>
</dbReference>
<keyword evidence="1" id="KW-0732">Signal</keyword>
<dbReference type="Pfam" id="PF01551">
    <property type="entry name" value="Peptidase_M23"/>
    <property type="match status" value="1"/>
</dbReference>
<keyword evidence="4" id="KW-0378">Hydrolase</keyword>
<dbReference type="InterPro" id="IPR016047">
    <property type="entry name" value="M23ase_b-sheet_dom"/>
</dbReference>
<dbReference type="CDD" id="cd12797">
    <property type="entry name" value="M23_peptidase"/>
    <property type="match status" value="1"/>
</dbReference>
<comment type="caution">
    <text evidence="4">The sequence shown here is derived from an EMBL/GenBank/DDBJ whole genome shotgun (WGS) entry which is preliminary data.</text>
</comment>
<dbReference type="InterPro" id="IPR011055">
    <property type="entry name" value="Dup_hybrid_motif"/>
</dbReference>
<keyword evidence="5" id="KW-1185">Reference proteome</keyword>
<proteinExistence type="predicted"/>
<dbReference type="EC" id="3.4.24.-" evidence="4"/>
<evidence type="ECO:0000259" key="3">
    <source>
        <dbReference type="Pfam" id="PF01551"/>
    </source>
</evidence>